<feature type="transmembrane region" description="Helical" evidence="6">
    <location>
        <begin position="336"/>
        <end position="353"/>
    </location>
</feature>
<feature type="transmembrane region" description="Helical" evidence="6">
    <location>
        <begin position="123"/>
        <end position="147"/>
    </location>
</feature>
<evidence type="ECO:0000256" key="3">
    <source>
        <dbReference type="ARBA" id="ARBA00022692"/>
    </source>
</evidence>
<proteinExistence type="predicted"/>
<feature type="transmembrane region" description="Helical" evidence="6">
    <location>
        <begin position="224"/>
        <end position="244"/>
    </location>
</feature>
<dbReference type="Proteomes" id="UP000184048">
    <property type="component" value="Unassembled WGS sequence"/>
</dbReference>
<reference evidence="7 8" key="1">
    <citation type="submission" date="2016-11" db="EMBL/GenBank/DDBJ databases">
        <authorList>
            <person name="Jaros S."/>
            <person name="Januszkiewicz K."/>
            <person name="Wedrychowicz H."/>
        </authorList>
    </citation>
    <scope>NUCLEOTIDE SEQUENCE [LARGE SCALE GENOMIC DNA]</scope>
    <source>
        <strain evidence="7 8">DSM 18119</strain>
    </source>
</reference>
<feature type="transmembrane region" description="Helical" evidence="6">
    <location>
        <begin position="397"/>
        <end position="419"/>
    </location>
</feature>
<evidence type="ECO:0000256" key="4">
    <source>
        <dbReference type="ARBA" id="ARBA00022989"/>
    </source>
</evidence>
<accession>A0A1M4Z1F6</accession>
<gene>
    <name evidence="7" type="ORF">SAMN02745131_01846</name>
</gene>
<dbReference type="PANTHER" id="PTHR30250">
    <property type="entry name" value="PST FAMILY PREDICTED COLANIC ACID TRANSPORTER"/>
    <property type="match status" value="1"/>
</dbReference>
<name>A0A1M4Z1F6_9BACT</name>
<evidence type="ECO:0000256" key="5">
    <source>
        <dbReference type="ARBA" id="ARBA00023136"/>
    </source>
</evidence>
<dbReference type="STRING" id="1121884.SAMN02745131_01846"/>
<dbReference type="GO" id="GO:0005886">
    <property type="term" value="C:plasma membrane"/>
    <property type="evidence" value="ECO:0007669"/>
    <property type="project" value="UniProtKB-SubCell"/>
</dbReference>
<evidence type="ECO:0000313" key="8">
    <source>
        <dbReference type="Proteomes" id="UP000184048"/>
    </source>
</evidence>
<keyword evidence="2" id="KW-1003">Cell membrane</keyword>
<evidence type="ECO:0000256" key="2">
    <source>
        <dbReference type="ARBA" id="ARBA00022475"/>
    </source>
</evidence>
<dbReference type="PANTHER" id="PTHR30250:SF11">
    <property type="entry name" value="O-ANTIGEN TRANSPORTER-RELATED"/>
    <property type="match status" value="1"/>
</dbReference>
<keyword evidence="3 6" id="KW-0812">Transmembrane</keyword>
<protein>
    <submittedName>
        <fullName evidence="7">Membrane protein involved in the export of O-antigen and teichoic acid</fullName>
    </submittedName>
</protein>
<feature type="transmembrane region" description="Helical" evidence="6">
    <location>
        <begin position="159"/>
        <end position="175"/>
    </location>
</feature>
<feature type="transmembrane region" description="Helical" evidence="6">
    <location>
        <begin position="12"/>
        <end position="30"/>
    </location>
</feature>
<dbReference type="InterPro" id="IPR050833">
    <property type="entry name" value="Poly_Biosynth_Transport"/>
</dbReference>
<dbReference type="OrthoDB" id="88014at2"/>
<dbReference type="RefSeq" id="WP_072835047.1">
    <property type="nucleotide sequence ID" value="NZ_FQUU01000006.1"/>
</dbReference>
<keyword evidence="8" id="KW-1185">Reference proteome</keyword>
<dbReference type="AlphaFoldDB" id="A0A1M4Z1F6"/>
<dbReference type="EMBL" id="FQUU01000006">
    <property type="protein sequence ID" value="SHF11899.1"/>
    <property type="molecule type" value="Genomic_DNA"/>
</dbReference>
<evidence type="ECO:0000313" key="7">
    <source>
        <dbReference type="EMBL" id="SHF11899.1"/>
    </source>
</evidence>
<feature type="transmembrane region" description="Helical" evidence="6">
    <location>
        <begin position="431"/>
        <end position="450"/>
    </location>
</feature>
<feature type="transmembrane region" description="Helical" evidence="6">
    <location>
        <begin position="181"/>
        <end position="203"/>
    </location>
</feature>
<feature type="transmembrane region" description="Helical" evidence="6">
    <location>
        <begin position="307"/>
        <end position="324"/>
    </location>
</feature>
<sequence>MSVIRRQAIISSLLIYVGFAFGALNTYLFTRQGIFTPEQYGLTRAFIVIGQFFYGFAGFGFASVIYKFYPYYKDNLPSEKNDLLSVALIIAFIGFALTTGGGIMFQSVVVQKFIAKSPLVVKYYYWVFPFTFFLLFFSVLEAYAWAIGKTIIPNFLREAGFRVFTTFLIIVFIFTGKNFDLFIRLFCLLYAISFFVLLIYLIRLHEFRFIFEISRVTKKFKKKILILMAYTYSGNLINITAQSVDFLAIASFRGLNFGAVFDFSSYLANVIQVPQRSLVSISIPVLSRAWKDKNFATIDRVYKRSSLNLLMISTFLFALIWLNYEYAVASLHLDPIYEQGRWVVFFLAMKNIVDMGTGVNGQIIGTSTYWRFDFFSGVILLVLAVPLNIILVKKFGIIGSAWSNLGSYIIYNTIRIIFLKRKFNLQPFTRQTGYVLLHSIACFLVTYFLFKNFEGWTGIFIRSLFFVALYSSTAIYLQLSPDLDPVVQTIKKRLKPGN</sequence>
<comment type="subcellular location">
    <subcellularLocation>
        <location evidence="1">Cell membrane</location>
        <topology evidence="1">Multi-pass membrane protein</topology>
    </subcellularLocation>
</comment>
<feature type="transmembrane region" description="Helical" evidence="6">
    <location>
        <begin position="374"/>
        <end position="391"/>
    </location>
</feature>
<evidence type="ECO:0000256" key="6">
    <source>
        <dbReference type="SAM" id="Phobius"/>
    </source>
</evidence>
<feature type="transmembrane region" description="Helical" evidence="6">
    <location>
        <begin position="456"/>
        <end position="477"/>
    </location>
</feature>
<keyword evidence="5 6" id="KW-0472">Membrane</keyword>
<evidence type="ECO:0000256" key="1">
    <source>
        <dbReference type="ARBA" id="ARBA00004651"/>
    </source>
</evidence>
<feature type="transmembrane region" description="Helical" evidence="6">
    <location>
        <begin position="83"/>
        <end position="103"/>
    </location>
</feature>
<organism evidence="7 8">
    <name type="scientific">Flavisolibacter ginsengisoli DSM 18119</name>
    <dbReference type="NCBI Taxonomy" id="1121884"/>
    <lineage>
        <taxon>Bacteria</taxon>
        <taxon>Pseudomonadati</taxon>
        <taxon>Bacteroidota</taxon>
        <taxon>Chitinophagia</taxon>
        <taxon>Chitinophagales</taxon>
        <taxon>Chitinophagaceae</taxon>
        <taxon>Flavisolibacter</taxon>
    </lineage>
</organism>
<feature type="transmembrane region" description="Helical" evidence="6">
    <location>
        <begin position="42"/>
        <end position="62"/>
    </location>
</feature>
<keyword evidence="4 6" id="KW-1133">Transmembrane helix</keyword>